<reference evidence="1 2" key="1">
    <citation type="submission" date="2020-10" db="EMBL/GenBank/DDBJ databases">
        <authorList>
            <person name="Castelo-Branco R."/>
            <person name="Eusebio N."/>
            <person name="Adriana R."/>
            <person name="Vieira A."/>
            <person name="Brugerolle De Fraissinette N."/>
            <person name="Rezende De Castro R."/>
            <person name="Schneider M.P."/>
            <person name="Vasconcelos V."/>
            <person name="Leao P.N."/>
        </authorList>
    </citation>
    <scope>NUCLEOTIDE SEQUENCE [LARGE SCALE GENOMIC DNA]</scope>
    <source>
        <strain evidence="1 2">LEGE 06226</strain>
    </source>
</reference>
<sequence>MIKKKIVVLAIVGLLGSLLPLLSPPNRASAGCGFLDVTCNPRDWESPGETIRQINPPMPRTRSEVYDSFTIKNQSNESVYFAYGVYERSRSSASGGPSDSSVAVMLPAFWVSEGWWKVNPGESKIVYETKAKGQMIYIRIQARSGVKAPIRSEHTATFCVSDHGAYTSKERDGGRPEFYLTVNDNSNHGSSCEQIGGHSETFWKVKANTNFTINP</sequence>
<proteinExistence type="predicted"/>
<dbReference type="EMBL" id="JADEWU010000007">
    <property type="protein sequence ID" value="MBE9142689.1"/>
    <property type="molecule type" value="Genomic_DNA"/>
</dbReference>
<evidence type="ECO:0000313" key="1">
    <source>
        <dbReference type="EMBL" id="MBE9142689.1"/>
    </source>
</evidence>
<keyword evidence="2" id="KW-1185">Reference proteome</keyword>
<name>A0ABR9U8A5_9CYAN</name>
<dbReference type="Proteomes" id="UP000640725">
    <property type="component" value="Unassembled WGS sequence"/>
</dbReference>
<gene>
    <name evidence="1" type="ORF">IQ236_05560</name>
</gene>
<accession>A0ABR9U8A5</accession>
<dbReference type="RefSeq" id="WP_193868332.1">
    <property type="nucleotide sequence ID" value="NZ_JADEWU010000007.1"/>
</dbReference>
<protein>
    <submittedName>
        <fullName evidence="1">DUF1036 domain-containing protein</fullName>
    </submittedName>
</protein>
<dbReference type="InterPro" id="IPR009380">
    <property type="entry name" value="DUF1036"/>
</dbReference>
<comment type="caution">
    <text evidence="1">The sequence shown here is derived from an EMBL/GenBank/DDBJ whole genome shotgun (WGS) entry which is preliminary data.</text>
</comment>
<dbReference type="Pfam" id="PF06282">
    <property type="entry name" value="DUF1036"/>
    <property type="match status" value="1"/>
</dbReference>
<evidence type="ECO:0000313" key="2">
    <source>
        <dbReference type="Proteomes" id="UP000640725"/>
    </source>
</evidence>
<organism evidence="1 2">
    <name type="scientific">Planktothrix mougeotii LEGE 06226</name>
    <dbReference type="NCBI Taxonomy" id="1828728"/>
    <lineage>
        <taxon>Bacteria</taxon>
        <taxon>Bacillati</taxon>
        <taxon>Cyanobacteriota</taxon>
        <taxon>Cyanophyceae</taxon>
        <taxon>Oscillatoriophycideae</taxon>
        <taxon>Oscillatoriales</taxon>
        <taxon>Microcoleaceae</taxon>
        <taxon>Planktothrix</taxon>
    </lineage>
</organism>